<evidence type="ECO:0008006" key="4">
    <source>
        <dbReference type="Google" id="ProtNLM"/>
    </source>
</evidence>
<sequence>MQSNSLKELGRIGQRRYGGFFYEEFLKDLQGRKGIEVYKEMSENDDVIGAILYAIEMLIRQASWSVQPGGPTAKDQEAADFIYSCMDDMSDTWTDTISEILSFLTFGWSAHELVYKRRLGRNSDPRLKSKYTDGLIGWQKLPIRAQDTLWEWLYDDNDNLLGMAQMPPPTFEIIQIPIEKLLLFRTKSRKGNPEGRSILRNAYRSWYFKRRIQEIEGIGIERDLAGFPVLKAPEGMNIWDEDDPDMTAIRLLTEKIVQNIRRDSMEGLSLPAGWELQLLSTGGRRQFDTNAIIERYDTRIAMTVLADFVLLGHQQVGSFALSSDKTELFSMAVGAYLDIICEVFNNQAIPTLIDLNGEHFSGITDYPTLEHGDIESADIQALAAYIKDMTGVGVLVPDDHLEDYVREAAGLPERLDEGTDPNPRQPKRQSSNVKPGKGTYSDIPEELEDDEEAVKKAKERLGRYG</sequence>
<evidence type="ECO:0000313" key="2">
    <source>
        <dbReference type="EMBL" id="ABZ82674.1"/>
    </source>
</evidence>
<dbReference type="RefSeq" id="WP_012281223.1">
    <property type="nucleotide sequence ID" value="NC_010337.2"/>
</dbReference>
<dbReference type="InterPro" id="IPR009279">
    <property type="entry name" value="Portal_Mu"/>
</dbReference>
<reference evidence="2 3" key="1">
    <citation type="journal article" date="2008" name="J. Bacteriol.">
        <title>The genome of Heliobacterium modesticaldum, a phototrophic representative of the Firmicutes containing the simplest photosynthetic apparatus.</title>
        <authorList>
            <person name="Sattley W.M."/>
            <person name="Madigan M.T."/>
            <person name="Swingley W.D."/>
            <person name="Cheung P.C."/>
            <person name="Clocksin K.M."/>
            <person name="Conrad A.L."/>
            <person name="Dejesa L.C."/>
            <person name="Honchak B.M."/>
            <person name="Jung D.O."/>
            <person name="Karbach L.E."/>
            <person name="Kurdoglu A."/>
            <person name="Lahiri S."/>
            <person name="Mastrian S.D."/>
            <person name="Page L.E."/>
            <person name="Taylor H.L."/>
            <person name="Wang Z.T."/>
            <person name="Raymond J."/>
            <person name="Chen M."/>
            <person name="Blankenship R.E."/>
            <person name="Touchman J.W."/>
        </authorList>
    </citation>
    <scope>NUCLEOTIDE SEQUENCE [LARGE SCALE GENOMIC DNA]</scope>
    <source>
        <strain evidence="3">ATCC 51547 / Ice1</strain>
    </source>
</reference>
<feature type="region of interest" description="Disordered" evidence="1">
    <location>
        <begin position="410"/>
        <end position="465"/>
    </location>
</feature>
<dbReference type="EMBL" id="CP000930">
    <property type="protein sequence ID" value="ABZ82674.1"/>
    <property type="molecule type" value="Genomic_DNA"/>
</dbReference>
<evidence type="ECO:0000256" key="1">
    <source>
        <dbReference type="SAM" id="MobiDB-lite"/>
    </source>
</evidence>
<gene>
    <name evidence="2" type="ORF">HM1_0049</name>
</gene>
<dbReference type="HOGENOM" id="CLU_574465_0_0_9"/>
<name>B0TI01_HELMI</name>
<organism evidence="2 3">
    <name type="scientific">Heliobacterium modesticaldum (strain ATCC 51547 / Ice1)</name>
    <dbReference type="NCBI Taxonomy" id="498761"/>
    <lineage>
        <taxon>Bacteria</taxon>
        <taxon>Bacillati</taxon>
        <taxon>Bacillota</taxon>
        <taxon>Clostridia</taxon>
        <taxon>Eubacteriales</taxon>
        <taxon>Heliobacteriaceae</taxon>
        <taxon>Heliomicrobium</taxon>
    </lineage>
</organism>
<evidence type="ECO:0000313" key="3">
    <source>
        <dbReference type="Proteomes" id="UP000008550"/>
    </source>
</evidence>
<accession>B0TI01</accession>
<dbReference type="AlphaFoldDB" id="B0TI01"/>
<feature type="compositionally biased region" description="Basic and acidic residues" evidence="1">
    <location>
        <begin position="453"/>
        <end position="465"/>
    </location>
</feature>
<dbReference type="Proteomes" id="UP000008550">
    <property type="component" value="Chromosome"/>
</dbReference>
<keyword evidence="3" id="KW-1185">Reference proteome</keyword>
<feature type="compositionally biased region" description="Acidic residues" evidence="1">
    <location>
        <begin position="443"/>
        <end position="452"/>
    </location>
</feature>
<dbReference type="eggNOG" id="COG4383">
    <property type="taxonomic scope" value="Bacteria"/>
</dbReference>
<dbReference type="KEGG" id="hmo:HM1_0049"/>
<protein>
    <recommendedName>
        <fullName evidence="4">Mu-like prophage protein gp29</fullName>
    </recommendedName>
</protein>
<proteinExistence type="predicted"/>
<dbReference type="Pfam" id="PF06074">
    <property type="entry name" value="Portal_Mu"/>
    <property type="match status" value="1"/>
</dbReference>
<dbReference type="STRING" id="498761.HM1_0049"/>